<feature type="compositionally biased region" description="Polar residues" evidence="1">
    <location>
        <begin position="56"/>
        <end position="70"/>
    </location>
</feature>
<evidence type="ECO:0000313" key="2">
    <source>
        <dbReference type="EMBL" id="GER39279.1"/>
    </source>
</evidence>
<feature type="region of interest" description="Disordered" evidence="1">
    <location>
        <begin position="54"/>
        <end position="102"/>
    </location>
</feature>
<accession>A0A5A7Q2B6</accession>
<reference evidence="3" key="1">
    <citation type="journal article" date="2019" name="Curr. Biol.">
        <title>Genome Sequence of Striga asiatica Provides Insight into the Evolution of Plant Parasitism.</title>
        <authorList>
            <person name="Yoshida S."/>
            <person name="Kim S."/>
            <person name="Wafula E.K."/>
            <person name="Tanskanen J."/>
            <person name="Kim Y.M."/>
            <person name="Honaas L."/>
            <person name="Yang Z."/>
            <person name="Spallek T."/>
            <person name="Conn C.E."/>
            <person name="Ichihashi Y."/>
            <person name="Cheong K."/>
            <person name="Cui S."/>
            <person name="Der J.P."/>
            <person name="Gundlach H."/>
            <person name="Jiao Y."/>
            <person name="Hori C."/>
            <person name="Ishida J.K."/>
            <person name="Kasahara H."/>
            <person name="Kiba T."/>
            <person name="Kim M.S."/>
            <person name="Koo N."/>
            <person name="Laohavisit A."/>
            <person name="Lee Y.H."/>
            <person name="Lumba S."/>
            <person name="McCourt P."/>
            <person name="Mortimer J.C."/>
            <person name="Mutuku J.M."/>
            <person name="Nomura T."/>
            <person name="Sasaki-Sekimoto Y."/>
            <person name="Seto Y."/>
            <person name="Wang Y."/>
            <person name="Wakatake T."/>
            <person name="Sakakibara H."/>
            <person name="Demura T."/>
            <person name="Yamaguchi S."/>
            <person name="Yoneyama K."/>
            <person name="Manabe R.I."/>
            <person name="Nelson D.C."/>
            <person name="Schulman A.H."/>
            <person name="Timko M.P."/>
            <person name="dePamphilis C.W."/>
            <person name="Choi D."/>
            <person name="Shirasu K."/>
        </authorList>
    </citation>
    <scope>NUCLEOTIDE SEQUENCE [LARGE SCALE GENOMIC DNA]</scope>
    <source>
        <strain evidence="3">cv. UVA1</strain>
    </source>
</reference>
<feature type="compositionally biased region" description="Basic and acidic residues" evidence="1">
    <location>
        <begin position="216"/>
        <end position="227"/>
    </location>
</feature>
<proteinExistence type="predicted"/>
<dbReference type="Proteomes" id="UP000325081">
    <property type="component" value="Unassembled WGS sequence"/>
</dbReference>
<gene>
    <name evidence="2" type="ORF">STAS_15888</name>
</gene>
<organism evidence="2 3">
    <name type="scientific">Striga asiatica</name>
    <name type="common">Asiatic witchweed</name>
    <name type="synonym">Buchnera asiatica</name>
    <dbReference type="NCBI Taxonomy" id="4170"/>
    <lineage>
        <taxon>Eukaryota</taxon>
        <taxon>Viridiplantae</taxon>
        <taxon>Streptophyta</taxon>
        <taxon>Embryophyta</taxon>
        <taxon>Tracheophyta</taxon>
        <taxon>Spermatophyta</taxon>
        <taxon>Magnoliopsida</taxon>
        <taxon>eudicotyledons</taxon>
        <taxon>Gunneridae</taxon>
        <taxon>Pentapetalae</taxon>
        <taxon>asterids</taxon>
        <taxon>lamiids</taxon>
        <taxon>Lamiales</taxon>
        <taxon>Orobanchaceae</taxon>
        <taxon>Buchnereae</taxon>
        <taxon>Striga</taxon>
    </lineage>
</organism>
<dbReference type="AlphaFoldDB" id="A0A5A7Q2B6"/>
<keyword evidence="3" id="KW-1185">Reference proteome</keyword>
<evidence type="ECO:0000256" key="1">
    <source>
        <dbReference type="SAM" id="MobiDB-lite"/>
    </source>
</evidence>
<sequence>MRMVSSLNVDLIGHHERLCEYKKDDLQRNVVKSGQFGDWLRGPIGDIWEGRERKSLSTQSPNPNFESSKGVSGEGEKASPSGTMGGKESRGSKSPIQGNVNAVDEDIVKSVELVRDGQSQGQERKESDVGGNQGAEIVAMVSEDIGENVFEDYNLIDVTVQQEEHKSAKNKNQRNFIRIARSKGVSGSEKGMGGDSSGHVVKGGDVGFKRKSSGVDSERLSPEEGNN</sequence>
<comment type="caution">
    <text evidence="2">The sequence shown here is derived from an EMBL/GenBank/DDBJ whole genome shotgun (WGS) entry which is preliminary data.</text>
</comment>
<name>A0A5A7Q2B6_STRAF</name>
<dbReference type="EMBL" id="BKCP01005627">
    <property type="protein sequence ID" value="GER39279.1"/>
    <property type="molecule type" value="Genomic_DNA"/>
</dbReference>
<feature type="region of interest" description="Disordered" evidence="1">
    <location>
        <begin position="163"/>
        <end position="227"/>
    </location>
</feature>
<protein>
    <submittedName>
        <fullName evidence="2">Translocon at the outer envelope membrane ofchloroplasts 34</fullName>
    </submittedName>
</protein>
<evidence type="ECO:0000313" key="3">
    <source>
        <dbReference type="Proteomes" id="UP000325081"/>
    </source>
</evidence>